<dbReference type="Proteomes" id="UP000033588">
    <property type="component" value="Unassembled WGS sequence"/>
</dbReference>
<dbReference type="EMBL" id="LACC01000002">
    <property type="protein sequence ID" value="KJZ50652.1"/>
    <property type="molecule type" value="Genomic_DNA"/>
</dbReference>
<dbReference type="RefSeq" id="WP_046037045.1">
    <property type="nucleotide sequence ID" value="NZ_LACC01000002.1"/>
</dbReference>
<keyword evidence="1" id="KW-0472">Membrane</keyword>
<gene>
    <name evidence="2" type="ORF">VC35_00250</name>
</gene>
<dbReference type="AlphaFoldDB" id="A0A0F4U4I8"/>
<keyword evidence="1" id="KW-0812">Transmembrane</keyword>
<comment type="caution">
    <text evidence="2">The sequence shown here is derived from an EMBL/GenBank/DDBJ whole genome shotgun (WGS) entry which is preliminary data.</text>
</comment>
<reference evidence="2 3" key="1">
    <citation type="submission" date="2015-03" db="EMBL/GenBank/DDBJ databases">
        <title>Comparative genomics of Pseudomonas insights into diversity of traits involved in vanlence and defense.</title>
        <authorList>
            <person name="Qin Y."/>
        </authorList>
    </citation>
    <scope>NUCLEOTIDE SEQUENCE [LARGE SCALE GENOMIC DNA]</scope>
    <source>
        <strain evidence="2 3">C8</strain>
    </source>
</reference>
<proteinExistence type="predicted"/>
<name>A0A0F4U4I8_PSEFL</name>
<dbReference type="OrthoDB" id="6988669at2"/>
<protein>
    <submittedName>
        <fullName evidence="2">Uncharacterized protein</fullName>
    </submittedName>
</protein>
<evidence type="ECO:0000256" key="1">
    <source>
        <dbReference type="SAM" id="Phobius"/>
    </source>
</evidence>
<dbReference type="PATRIC" id="fig|294.132.peg.2029"/>
<accession>A0A0F4U4I8</accession>
<organism evidence="2 3">
    <name type="scientific">Pseudomonas fluorescens</name>
    <dbReference type="NCBI Taxonomy" id="294"/>
    <lineage>
        <taxon>Bacteria</taxon>
        <taxon>Pseudomonadati</taxon>
        <taxon>Pseudomonadota</taxon>
        <taxon>Gammaproteobacteria</taxon>
        <taxon>Pseudomonadales</taxon>
        <taxon>Pseudomonadaceae</taxon>
        <taxon>Pseudomonas</taxon>
    </lineage>
</organism>
<evidence type="ECO:0000313" key="3">
    <source>
        <dbReference type="Proteomes" id="UP000033588"/>
    </source>
</evidence>
<sequence>MKFEFPQAVHWPLIGLINAICIFFLVYSPSHYMENISYQTKSRQWLEDLNQLNTEEYLTIGHGRLTGTTLESLNGKIRNATISANIIGESNTHVEIKVSNIKLSQDNELFAIEKTPDLFFRRQYVLQEGAILNYELIPTQDKSAVCFYIHELGRLRCMNH</sequence>
<keyword evidence="1" id="KW-1133">Transmembrane helix</keyword>
<evidence type="ECO:0000313" key="2">
    <source>
        <dbReference type="EMBL" id="KJZ50652.1"/>
    </source>
</evidence>
<feature type="transmembrane region" description="Helical" evidence="1">
    <location>
        <begin position="12"/>
        <end position="33"/>
    </location>
</feature>